<dbReference type="InterPro" id="IPR038584">
    <property type="entry name" value="Ribosomal_bL33_sf"/>
</dbReference>
<evidence type="ECO:0000256" key="4">
    <source>
        <dbReference type="SAM" id="MobiDB-lite"/>
    </source>
</evidence>
<accession>W7A6G0</accession>
<evidence type="ECO:0000256" key="1">
    <source>
        <dbReference type="ARBA" id="ARBA00007596"/>
    </source>
</evidence>
<keyword evidence="2" id="KW-0689">Ribosomal protein</keyword>
<evidence type="ECO:0000313" key="5">
    <source>
        <dbReference type="EMBL" id="EUD66808.1"/>
    </source>
</evidence>
<dbReference type="InterPro" id="IPR011332">
    <property type="entry name" value="Ribosomal_zn-bd"/>
</dbReference>
<organism evidence="5 6">
    <name type="scientific">Plasmodium inui San Antonio 1</name>
    <dbReference type="NCBI Taxonomy" id="1237626"/>
    <lineage>
        <taxon>Eukaryota</taxon>
        <taxon>Sar</taxon>
        <taxon>Alveolata</taxon>
        <taxon>Apicomplexa</taxon>
        <taxon>Aconoidasida</taxon>
        <taxon>Haemosporida</taxon>
        <taxon>Plasmodiidae</taxon>
        <taxon>Plasmodium</taxon>
        <taxon>Plasmodium (Plasmodium)</taxon>
    </lineage>
</organism>
<keyword evidence="6" id="KW-1185">Reference proteome</keyword>
<dbReference type="Gene3D" id="2.20.28.120">
    <property type="entry name" value="Ribosomal protein L33"/>
    <property type="match status" value="1"/>
</dbReference>
<dbReference type="GO" id="GO:0005737">
    <property type="term" value="C:cytoplasm"/>
    <property type="evidence" value="ECO:0007669"/>
    <property type="project" value="UniProtKB-ARBA"/>
</dbReference>
<dbReference type="GeneID" id="20038067"/>
<evidence type="ECO:0000313" key="6">
    <source>
        <dbReference type="Proteomes" id="UP000030640"/>
    </source>
</evidence>
<evidence type="ECO:0000256" key="3">
    <source>
        <dbReference type="ARBA" id="ARBA00023274"/>
    </source>
</evidence>
<dbReference type="RefSeq" id="XP_008816614.1">
    <property type="nucleotide sequence ID" value="XM_008818392.1"/>
</dbReference>
<evidence type="ECO:0008006" key="7">
    <source>
        <dbReference type="Google" id="ProtNLM"/>
    </source>
</evidence>
<dbReference type="GO" id="GO:0003735">
    <property type="term" value="F:structural constituent of ribosome"/>
    <property type="evidence" value="ECO:0007669"/>
    <property type="project" value="InterPro"/>
</dbReference>
<dbReference type="InterPro" id="IPR001705">
    <property type="entry name" value="Ribosomal_bL33"/>
</dbReference>
<keyword evidence="3" id="KW-0687">Ribonucleoprotein</keyword>
<dbReference type="Pfam" id="PF00471">
    <property type="entry name" value="Ribosomal_L33"/>
    <property type="match status" value="1"/>
</dbReference>
<sequence>MFFLSSVLFRSKSKRVHVNLISSCASNYIYSTYISPNKSKFRLSLRKHDPVVNRHVMFYQKHAKSKSKKRLTLHGINYARFTGKNKNLRPLLKRVEKSYLFGKFNKLIDNTYRLDPHWKGKKKKKKKKKKEKEKEKT</sequence>
<dbReference type="OrthoDB" id="275534at2759"/>
<dbReference type="NCBIfam" id="TIGR01023">
    <property type="entry name" value="rpmG_bact"/>
    <property type="match status" value="1"/>
</dbReference>
<feature type="region of interest" description="Disordered" evidence="4">
    <location>
        <begin position="115"/>
        <end position="137"/>
    </location>
</feature>
<dbReference type="EMBL" id="KI965469">
    <property type="protein sequence ID" value="EUD66808.1"/>
    <property type="molecule type" value="Genomic_DNA"/>
</dbReference>
<dbReference type="GO" id="GO:0005840">
    <property type="term" value="C:ribosome"/>
    <property type="evidence" value="ECO:0007669"/>
    <property type="project" value="UniProtKB-KW"/>
</dbReference>
<name>W7A6G0_9APIC</name>
<protein>
    <recommendedName>
        <fullName evidence="7">50S ribosomal protein L33</fullName>
    </recommendedName>
</protein>
<reference evidence="5 6" key="1">
    <citation type="submission" date="2013-02" db="EMBL/GenBank/DDBJ databases">
        <title>The Genome Sequence of Plasmodium inui San Antonio 1.</title>
        <authorList>
            <consortium name="The Broad Institute Genome Sequencing Platform"/>
            <consortium name="The Broad Institute Genome Sequencing Center for Infectious Disease"/>
            <person name="Neafsey D."/>
            <person name="Cheeseman I."/>
            <person name="Volkman S."/>
            <person name="Adams J."/>
            <person name="Walker B."/>
            <person name="Young S.K."/>
            <person name="Zeng Q."/>
            <person name="Gargeya S."/>
            <person name="Fitzgerald M."/>
            <person name="Haas B."/>
            <person name="Abouelleil A."/>
            <person name="Alvarado L."/>
            <person name="Arachchi H.M."/>
            <person name="Berlin A.M."/>
            <person name="Chapman S.B."/>
            <person name="Dewar J."/>
            <person name="Goldberg J."/>
            <person name="Griggs A."/>
            <person name="Gujja S."/>
            <person name="Hansen M."/>
            <person name="Howarth C."/>
            <person name="Imamovic A."/>
            <person name="Larimer J."/>
            <person name="McCowan C."/>
            <person name="Murphy C."/>
            <person name="Neiman D."/>
            <person name="Pearson M."/>
            <person name="Priest M."/>
            <person name="Roberts A."/>
            <person name="Saif S."/>
            <person name="Shea T."/>
            <person name="Sisk P."/>
            <person name="Sykes S."/>
            <person name="Wortman J."/>
            <person name="Nusbaum C."/>
            <person name="Birren B."/>
        </authorList>
    </citation>
    <scope>NUCLEOTIDE SEQUENCE [LARGE SCALE GENOMIC DNA]</scope>
    <source>
        <strain evidence="5 6">San Antonio 1</strain>
    </source>
</reference>
<dbReference type="VEuPathDB" id="PlasmoDB:C922_02793"/>
<dbReference type="Proteomes" id="UP000030640">
    <property type="component" value="Unassembled WGS sequence"/>
</dbReference>
<comment type="similarity">
    <text evidence="1">Belongs to the bacterial ribosomal protein bL33 family.</text>
</comment>
<proteinExistence type="inferred from homology"/>
<dbReference type="GO" id="GO:0006412">
    <property type="term" value="P:translation"/>
    <property type="evidence" value="ECO:0007669"/>
    <property type="project" value="InterPro"/>
</dbReference>
<dbReference type="AlphaFoldDB" id="W7A6G0"/>
<evidence type="ECO:0000256" key="2">
    <source>
        <dbReference type="ARBA" id="ARBA00022980"/>
    </source>
</evidence>
<dbReference type="GO" id="GO:1990904">
    <property type="term" value="C:ribonucleoprotein complex"/>
    <property type="evidence" value="ECO:0007669"/>
    <property type="project" value="UniProtKB-KW"/>
</dbReference>
<dbReference type="SUPFAM" id="SSF57829">
    <property type="entry name" value="Zn-binding ribosomal proteins"/>
    <property type="match status" value="1"/>
</dbReference>
<gene>
    <name evidence="5" type="ORF">C922_02793</name>
</gene>
<feature type="compositionally biased region" description="Basic residues" evidence="4">
    <location>
        <begin position="119"/>
        <end position="131"/>
    </location>
</feature>